<dbReference type="Proteomes" id="UP000257109">
    <property type="component" value="Unassembled WGS sequence"/>
</dbReference>
<accession>A0A371IH24</accession>
<evidence type="ECO:0000313" key="3">
    <source>
        <dbReference type="EMBL" id="RDY14351.1"/>
    </source>
</evidence>
<evidence type="ECO:0000313" key="4">
    <source>
        <dbReference type="Proteomes" id="UP000257109"/>
    </source>
</evidence>
<dbReference type="EMBL" id="QJKJ01000090">
    <property type="protein sequence ID" value="RDY14351.1"/>
    <property type="molecule type" value="Genomic_DNA"/>
</dbReference>
<keyword evidence="4" id="KW-1185">Reference proteome</keyword>
<dbReference type="InterPro" id="IPR057670">
    <property type="entry name" value="SH3_retrovirus"/>
</dbReference>
<dbReference type="OrthoDB" id="1751476at2759"/>
<feature type="domain" description="Retroviral polymerase SH3-like" evidence="2">
    <location>
        <begin position="179"/>
        <end position="214"/>
    </location>
</feature>
<sequence>MTYHGPTNEDETCLVSINDDHWMWHKKLGHASLRLISMLKKHNLMRGLPSLVYKVDLLCDACQKVKQIRESFESKNIVSTSRPLEHYILICLDLPELPLSEVIMGENFEMKIFNSFMKNIEFIIIFPMYELFNKMVEAINTTCYLQNRIYIRPILKKTPYDIGRIDNPTFLISNISDRTFIGYSTTFKAYRVYNSRTLKVEESTHVKFNDCKPDKELSKLTEPLAELNIKEL</sequence>
<reference evidence="3" key="1">
    <citation type="submission" date="2018-05" db="EMBL/GenBank/DDBJ databases">
        <title>Draft genome of Mucuna pruriens seed.</title>
        <authorList>
            <person name="Nnadi N.E."/>
            <person name="Vos R."/>
            <person name="Hasami M.H."/>
            <person name="Devisetty U.K."/>
            <person name="Aguiy J.C."/>
        </authorList>
    </citation>
    <scope>NUCLEOTIDE SEQUENCE [LARGE SCALE GENOMIC DNA]</scope>
    <source>
        <strain evidence="3">JCA_2017</strain>
    </source>
</reference>
<gene>
    <name evidence="3" type="ORF">CR513_00599</name>
</gene>
<protein>
    <submittedName>
        <fullName evidence="3">Uncharacterized protein</fullName>
    </submittedName>
</protein>
<dbReference type="InterPro" id="IPR039537">
    <property type="entry name" value="Retrotran_Ty1/copia-like"/>
</dbReference>
<proteinExistence type="predicted"/>
<dbReference type="Pfam" id="PF25597">
    <property type="entry name" value="SH3_retrovirus"/>
    <property type="match status" value="1"/>
</dbReference>
<evidence type="ECO:0000259" key="1">
    <source>
        <dbReference type="Pfam" id="PF13976"/>
    </source>
</evidence>
<comment type="caution">
    <text evidence="3">The sequence shown here is derived from an EMBL/GenBank/DDBJ whole genome shotgun (WGS) entry which is preliminary data.</text>
</comment>
<dbReference type="InterPro" id="IPR025724">
    <property type="entry name" value="GAG-pre-integrase_dom"/>
</dbReference>
<dbReference type="Pfam" id="PF13976">
    <property type="entry name" value="gag_pre-integrs"/>
    <property type="match status" value="1"/>
</dbReference>
<feature type="non-terminal residue" evidence="3">
    <location>
        <position position="1"/>
    </location>
</feature>
<dbReference type="PANTHER" id="PTHR42648:SF21">
    <property type="entry name" value="CYSTEINE-RICH RLK (RECEPTOR-LIKE PROTEIN KINASE) 8"/>
    <property type="match status" value="1"/>
</dbReference>
<evidence type="ECO:0000259" key="2">
    <source>
        <dbReference type="Pfam" id="PF25597"/>
    </source>
</evidence>
<dbReference type="AlphaFoldDB" id="A0A371IH24"/>
<feature type="domain" description="GAG-pre-integrase" evidence="1">
    <location>
        <begin position="9"/>
        <end position="67"/>
    </location>
</feature>
<name>A0A371IH24_MUCPR</name>
<dbReference type="PANTHER" id="PTHR42648">
    <property type="entry name" value="TRANSPOSASE, PUTATIVE-RELATED"/>
    <property type="match status" value="1"/>
</dbReference>
<organism evidence="3 4">
    <name type="scientific">Mucuna pruriens</name>
    <name type="common">Velvet bean</name>
    <name type="synonym">Dolichos pruriens</name>
    <dbReference type="NCBI Taxonomy" id="157652"/>
    <lineage>
        <taxon>Eukaryota</taxon>
        <taxon>Viridiplantae</taxon>
        <taxon>Streptophyta</taxon>
        <taxon>Embryophyta</taxon>
        <taxon>Tracheophyta</taxon>
        <taxon>Spermatophyta</taxon>
        <taxon>Magnoliopsida</taxon>
        <taxon>eudicotyledons</taxon>
        <taxon>Gunneridae</taxon>
        <taxon>Pentapetalae</taxon>
        <taxon>rosids</taxon>
        <taxon>fabids</taxon>
        <taxon>Fabales</taxon>
        <taxon>Fabaceae</taxon>
        <taxon>Papilionoideae</taxon>
        <taxon>50 kb inversion clade</taxon>
        <taxon>NPAAA clade</taxon>
        <taxon>indigoferoid/millettioid clade</taxon>
        <taxon>Phaseoleae</taxon>
        <taxon>Mucuna</taxon>
    </lineage>
</organism>